<organism evidence="1 2">
    <name type="scientific">Brachionus plicatilis</name>
    <name type="common">Marine rotifer</name>
    <name type="synonym">Brachionus muelleri</name>
    <dbReference type="NCBI Taxonomy" id="10195"/>
    <lineage>
        <taxon>Eukaryota</taxon>
        <taxon>Metazoa</taxon>
        <taxon>Spiralia</taxon>
        <taxon>Gnathifera</taxon>
        <taxon>Rotifera</taxon>
        <taxon>Eurotatoria</taxon>
        <taxon>Monogononta</taxon>
        <taxon>Pseudotrocha</taxon>
        <taxon>Ploima</taxon>
        <taxon>Brachionidae</taxon>
        <taxon>Brachionus</taxon>
    </lineage>
</organism>
<dbReference type="AlphaFoldDB" id="A0A3M7R538"/>
<dbReference type="EMBL" id="REGN01004192">
    <property type="protein sequence ID" value="RNA18680.1"/>
    <property type="molecule type" value="Genomic_DNA"/>
</dbReference>
<proteinExistence type="predicted"/>
<reference evidence="1 2" key="1">
    <citation type="journal article" date="2018" name="Sci. Rep.">
        <title>Genomic signatures of local adaptation to the degree of environmental predictability in rotifers.</title>
        <authorList>
            <person name="Franch-Gras L."/>
            <person name="Hahn C."/>
            <person name="Garcia-Roger E.M."/>
            <person name="Carmona M.J."/>
            <person name="Serra M."/>
            <person name="Gomez A."/>
        </authorList>
    </citation>
    <scope>NUCLEOTIDE SEQUENCE [LARGE SCALE GENOMIC DNA]</scope>
    <source>
        <strain evidence="1">HYR1</strain>
    </source>
</reference>
<keyword evidence="2" id="KW-1185">Reference proteome</keyword>
<protein>
    <submittedName>
        <fullName evidence="1">Uncharacterized protein</fullName>
    </submittedName>
</protein>
<evidence type="ECO:0000313" key="1">
    <source>
        <dbReference type="EMBL" id="RNA18680.1"/>
    </source>
</evidence>
<name>A0A3M7R538_BRAPC</name>
<gene>
    <name evidence="1" type="ORF">BpHYR1_042284</name>
</gene>
<sequence length="68" mass="7365">MLSAFLDIIISPRMALTNSAIDLAIILTAWRGSMDNIDEIKNSAWVARSIFSAYSFIPNIEGSSSSGN</sequence>
<evidence type="ECO:0000313" key="2">
    <source>
        <dbReference type="Proteomes" id="UP000276133"/>
    </source>
</evidence>
<accession>A0A3M7R538</accession>
<dbReference type="Proteomes" id="UP000276133">
    <property type="component" value="Unassembled WGS sequence"/>
</dbReference>
<comment type="caution">
    <text evidence="1">The sequence shown here is derived from an EMBL/GenBank/DDBJ whole genome shotgun (WGS) entry which is preliminary data.</text>
</comment>